<dbReference type="VEuPathDB" id="CryptoDB:ChTU502y2012_398g0015"/>
<protein>
    <submittedName>
        <fullName evidence="2">Uncharacterized protein</fullName>
    </submittedName>
</protein>
<evidence type="ECO:0000256" key="1">
    <source>
        <dbReference type="SAM" id="MobiDB-lite"/>
    </source>
</evidence>
<dbReference type="AlphaFoldDB" id="A0A0S4TCI5"/>
<reference evidence="2" key="1">
    <citation type="submission" date="2015-08" db="EMBL/GenBank/DDBJ databases">
        <authorList>
            <person name="Babu N.S."/>
            <person name="Beckwith C.J."/>
            <person name="Beseler K.G."/>
            <person name="Brison A."/>
            <person name="Carone J.V."/>
            <person name="Caskin T.P."/>
            <person name="Diamond M."/>
            <person name="Durham M.E."/>
            <person name="Foxe J.M."/>
            <person name="Go M."/>
            <person name="Henderson B.A."/>
            <person name="Jones I.B."/>
            <person name="McGettigan J.A."/>
            <person name="Micheletti S.J."/>
            <person name="Nasrallah M.E."/>
            <person name="Ortiz D."/>
            <person name="Piller C.R."/>
            <person name="Privatt S.R."/>
            <person name="Schneider S.L."/>
            <person name="Sharp S."/>
            <person name="Smith T.C."/>
            <person name="Stanton J.D."/>
            <person name="Ullery H.E."/>
            <person name="Wilson R.J."/>
            <person name="Serrano M.G."/>
            <person name="Buck G."/>
            <person name="Lee V."/>
            <person name="Wang Y."/>
            <person name="Carvalho R."/>
            <person name="Voegtly L."/>
            <person name="Shi R."/>
            <person name="Duckworth R."/>
            <person name="Johnson A."/>
            <person name="Loviza R."/>
            <person name="Walstead R."/>
            <person name="Shah Z."/>
            <person name="Kiflezghi M."/>
            <person name="Wade K."/>
            <person name="Ball S.L."/>
            <person name="Bradley K.W."/>
            <person name="Asai D.J."/>
            <person name="Bowman C.A."/>
            <person name="Russell D.A."/>
            <person name="Pope W.H."/>
            <person name="Jacobs-Sera D."/>
            <person name="Hendrix R.W."/>
            <person name="Hatfull G.F."/>
        </authorList>
    </citation>
    <scope>NUCLEOTIDE SEQUENCE [LARGE SCALE GENOMIC DNA]</scope>
</reference>
<dbReference type="VEuPathDB" id="CryptoDB:Chro.20051"/>
<feature type="compositionally biased region" description="Pro residues" evidence="1">
    <location>
        <begin position="100"/>
        <end position="111"/>
    </location>
</feature>
<feature type="region of interest" description="Disordered" evidence="1">
    <location>
        <begin position="84"/>
        <end position="117"/>
    </location>
</feature>
<accession>A0A0S4TCI5</accession>
<gene>
    <name evidence="2" type="ORF">CHUDEA2_440</name>
</gene>
<dbReference type="Proteomes" id="UP000199752">
    <property type="component" value="Chromosome 2"/>
</dbReference>
<dbReference type="VEuPathDB" id="CryptoDB:GY17_00003644"/>
<evidence type="ECO:0000313" key="2">
    <source>
        <dbReference type="EMBL" id="CUV04359.1"/>
    </source>
</evidence>
<sequence length="134" mass="15254">MNCPKLLMNLCIVIGLLSYFMAYSGHEIEFTNEKYIEFSLLQMNIPSRLPNLLRGCRKLFRSTGQKPTTIDFSSFDGTLPRSQSFLPRNTQGLNNHFSGSPPPLPKKPPVGDPYNPERSAALLSRRFRVYNSKQ</sequence>
<feature type="compositionally biased region" description="Polar residues" evidence="1">
    <location>
        <begin position="84"/>
        <end position="98"/>
    </location>
</feature>
<dbReference type="EMBL" id="LN877948">
    <property type="protein sequence ID" value="CUV04359.1"/>
    <property type="molecule type" value="Genomic_DNA"/>
</dbReference>
<organism evidence="2">
    <name type="scientific">Cryptosporidium hominis</name>
    <dbReference type="NCBI Taxonomy" id="237895"/>
    <lineage>
        <taxon>Eukaryota</taxon>
        <taxon>Sar</taxon>
        <taxon>Alveolata</taxon>
        <taxon>Apicomplexa</taxon>
        <taxon>Conoidasida</taxon>
        <taxon>Coccidia</taxon>
        <taxon>Eucoccidiorida</taxon>
        <taxon>Eimeriorina</taxon>
        <taxon>Cryptosporidiidae</taxon>
        <taxon>Cryptosporidium</taxon>
    </lineage>
</organism>
<name>A0A0S4TCI5_CRYHO</name>
<proteinExistence type="predicted"/>
<dbReference type="VEuPathDB" id="CryptoDB:CHUDEA2_440"/>